<gene>
    <name evidence="1" type="ORF">AF77_09205</name>
</gene>
<evidence type="ECO:0000313" key="2">
    <source>
        <dbReference type="Proteomes" id="UP000035462"/>
    </source>
</evidence>
<dbReference type="Proteomes" id="UP000035462">
    <property type="component" value="Unassembled WGS sequence"/>
</dbReference>
<protein>
    <submittedName>
        <fullName evidence="1">Uncharacterized protein</fullName>
    </submittedName>
</protein>
<name>A0A837JAI6_9BACT</name>
<dbReference type="EMBL" id="JAIT01000059">
    <property type="protein sequence ID" value="KLE03625.1"/>
    <property type="molecule type" value="Genomic_DNA"/>
</dbReference>
<evidence type="ECO:0000313" key="1">
    <source>
        <dbReference type="EMBL" id="KLE03625.1"/>
    </source>
</evidence>
<reference evidence="1 2" key="1">
    <citation type="submission" date="2014-01" db="EMBL/GenBank/DDBJ databases">
        <title>Development of a Comparative Genomic Fingerprinting Assay for High Resolution Genotyping of Arcobacter butzleri.</title>
        <authorList>
            <person name="Webb A.L."/>
            <person name="Inglis G.D."/>
            <person name="Kruczkiewicz P."/>
            <person name="Selinger L.B."/>
            <person name="Taboada E.N."/>
        </authorList>
    </citation>
    <scope>NUCLEOTIDE SEQUENCE [LARGE SCALE GENOMIC DNA]</scope>
    <source>
        <strain evidence="1 2">L352</strain>
    </source>
</reference>
<sequence>MIMLSLLASTLEKYTPHELEQRKIRKQKLIEDRRKRIEDSLKLKQQKNTLKKENIIIAGKEIEISEELFNLINLEKNN</sequence>
<dbReference type="AlphaFoldDB" id="A0A837JAI6"/>
<organism evidence="1 2">
    <name type="scientific">Aliarcobacter butzleri L352</name>
    <dbReference type="NCBI Taxonomy" id="1447260"/>
    <lineage>
        <taxon>Bacteria</taxon>
        <taxon>Pseudomonadati</taxon>
        <taxon>Campylobacterota</taxon>
        <taxon>Epsilonproteobacteria</taxon>
        <taxon>Campylobacterales</taxon>
        <taxon>Arcobacteraceae</taxon>
        <taxon>Aliarcobacter</taxon>
    </lineage>
</organism>
<proteinExistence type="predicted"/>
<comment type="caution">
    <text evidence="1">The sequence shown here is derived from an EMBL/GenBank/DDBJ whole genome shotgun (WGS) entry which is preliminary data.</text>
</comment>
<accession>A0A837JAI6</accession>